<dbReference type="OMA" id="LPEICED"/>
<keyword evidence="1" id="KW-0175">Coiled coil</keyword>
<dbReference type="Proteomes" id="UP000184499">
    <property type="component" value="Unassembled WGS sequence"/>
</dbReference>
<protein>
    <submittedName>
        <fullName evidence="2">Uncharacterized protein</fullName>
    </submittedName>
</protein>
<feature type="coiled-coil region" evidence="1">
    <location>
        <begin position="66"/>
        <end position="93"/>
    </location>
</feature>
<name>A0A1L9UJN8_ASPBC</name>
<sequence length="426" mass="49316">MEKEKVNRTGQNEPVNDSQTLRNKVLEDQPEHNLMRLYDRVGKLTESLRHDLSTLRSVSVDRRDAICSMRQEISKLKQRNQKLEEQLHDCQDRILKFSLSSDLSDTTVLQEYVKIRDNLSNWVEGLPEICKGFDTQLGCALEGFQCRLHLLGDINSYPQGLFGVQSEIMMHMVFCRLEVGLLKASVPGMLASDEALLTDLHAGMLSLQSQKGMQHERRHEARPSESVTLIDVEILSLWRTNTIRAYVACQRYEEGVNEDCKDIIDDLYNVFLWFDFEHTVNWNSKMERLMDDILKPATSLATKMASSPSQYRWEWYGEAFFPQRVVRKHHVEQFIVQDACTHQRIPIAKFASFPNDTPVGELLVIIFPALFRRGENGHEDIQIEKAVILIRANENLQRQKRSENRSRMFGQTVLQMFKESALGQLD</sequence>
<dbReference type="AlphaFoldDB" id="A0A1L9UJN8"/>
<organism evidence="2 3">
    <name type="scientific">Aspergillus brasiliensis (strain CBS 101740 / IMI 381727 / IBT 21946)</name>
    <dbReference type="NCBI Taxonomy" id="767769"/>
    <lineage>
        <taxon>Eukaryota</taxon>
        <taxon>Fungi</taxon>
        <taxon>Dikarya</taxon>
        <taxon>Ascomycota</taxon>
        <taxon>Pezizomycotina</taxon>
        <taxon>Eurotiomycetes</taxon>
        <taxon>Eurotiomycetidae</taxon>
        <taxon>Eurotiales</taxon>
        <taxon>Aspergillaceae</taxon>
        <taxon>Aspergillus</taxon>
        <taxon>Aspergillus subgen. Circumdati</taxon>
    </lineage>
</organism>
<proteinExistence type="predicted"/>
<reference evidence="3" key="1">
    <citation type="journal article" date="2017" name="Genome Biol.">
        <title>Comparative genomics reveals high biological diversity and specific adaptations in the industrially and medically important fungal genus Aspergillus.</title>
        <authorList>
            <person name="de Vries R.P."/>
            <person name="Riley R."/>
            <person name="Wiebenga A."/>
            <person name="Aguilar-Osorio G."/>
            <person name="Amillis S."/>
            <person name="Uchima C.A."/>
            <person name="Anderluh G."/>
            <person name="Asadollahi M."/>
            <person name="Askin M."/>
            <person name="Barry K."/>
            <person name="Battaglia E."/>
            <person name="Bayram O."/>
            <person name="Benocci T."/>
            <person name="Braus-Stromeyer S.A."/>
            <person name="Caldana C."/>
            <person name="Canovas D."/>
            <person name="Cerqueira G.C."/>
            <person name="Chen F."/>
            <person name="Chen W."/>
            <person name="Choi C."/>
            <person name="Clum A."/>
            <person name="Dos Santos R.A."/>
            <person name="Damasio A.R."/>
            <person name="Diallinas G."/>
            <person name="Emri T."/>
            <person name="Fekete E."/>
            <person name="Flipphi M."/>
            <person name="Freyberg S."/>
            <person name="Gallo A."/>
            <person name="Gournas C."/>
            <person name="Habgood R."/>
            <person name="Hainaut M."/>
            <person name="Harispe M.L."/>
            <person name="Henrissat B."/>
            <person name="Hilden K.S."/>
            <person name="Hope R."/>
            <person name="Hossain A."/>
            <person name="Karabika E."/>
            <person name="Karaffa L."/>
            <person name="Karanyi Z."/>
            <person name="Krasevec N."/>
            <person name="Kuo A."/>
            <person name="Kusch H."/>
            <person name="LaButti K."/>
            <person name="Lagendijk E.L."/>
            <person name="Lapidus A."/>
            <person name="Levasseur A."/>
            <person name="Lindquist E."/>
            <person name="Lipzen A."/>
            <person name="Logrieco A.F."/>
            <person name="MacCabe A."/>
            <person name="Maekelae M.R."/>
            <person name="Malavazi I."/>
            <person name="Melin P."/>
            <person name="Meyer V."/>
            <person name="Mielnichuk N."/>
            <person name="Miskei M."/>
            <person name="Molnar A.P."/>
            <person name="Mule G."/>
            <person name="Ngan C.Y."/>
            <person name="Orejas M."/>
            <person name="Orosz E."/>
            <person name="Ouedraogo J.P."/>
            <person name="Overkamp K.M."/>
            <person name="Park H.-S."/>
            <person name="Perrone G."/>
            <person name="Piumi F."/>
            <person name="Punt P.J."/>
            <person name="Ram A.F."/>
            <person name="Ramon A."/>
            <person name="Rauscher S."/>
            <person name="Record E."/>
            <person name="Riano-Pachon D.M."/>
            <person name="Robert V."/>
            <person name="Roehrig J."/>
            <person name="Ruller R."/>
            <person name="Salamov A."/>
            <person name="Salih N.S."/>
            <person name="Samson R.A."/>
            <person name="Sandor E."/>
            <person name="Sanguinetti M."/>
            <person name="Schuetze T."/>
            <person name="Sepcic K."/>
            <person name="Shelest E."/>
            <person name="Sherlock G."/>
            <person name="Sophianopoulou V."/>
            <person name="Squina F.M."/>
            <person name="Sun H."/>
            <person name="Susca A."/>
            <person name="Todd R.B."/>
            <person name="Tsang A."/>
            <person name="Unkles S.E."/>
            <person name="van de Wiele N."/>
            <person name="van Rossen-Uffink D."/>
            <person name="Oliveira J.V."/>
            <person name="Vesth T.C."/>
            <person name="Visser J."/>
            <person name="Yu J.-H."/>
            <person name="Zhou M."/>
            <person name="Andersen M.R."/>
            <person name="Archer D.B."/>
            <person name="Baker S.E."/>
            <person name="Benoit I."/>
            <person name="Brakhage A.A."/>
            <person name="Braus G.H."/>
            <person name="Fischer R."/>
            <person name="Frisvad J.C."/>
            <person name="Goldman G.H."/>
            <person name="Houbraken J."/>
            <person name="Oakley B."/>
            <person name="Pocsi I."/>
            <person name="Scazzocchio C."/>
            <person name="Seiboth B."/>
            <person name="vanKuyk P.A."/>
            <person name="Wortman J."/>
            <person name="Dyer P.S."/>
            <person name="Grigoriev I.V."/>
        </authorList>
    </citation>
    <scope>NUCLEOTIDE SEQUENCE [LARGE SCALE GENOMIC DNA]</scope>
    <source>
        <strain evidence="3">CBS 101740 / IMI 381727 / IBT 21946</strain>
    </source>
</reference>
<dbReference type="EMBL" id="KV878684">
    <property type="protein sequence ID" value="OJJ71830.1"/>
    <property type="molecule type" value="Genomic_DNA"/>
</dbReference>
<dbReference type="STRING" id="767769.A0A1L9UJN8"/>
<dbReference type="RefSeq" id="XP_067479078.1">
    <property type="nucleotide sequence ID" value="XM_067622745.1"/>
</dbReference>
<dbReference type="OrthoDB" id="4755094at2759"/>
<dbReference type="VEuPathDB" id="FungiDB:ASPBRDRAFT_30216"/>
<dbReference type="GeneID" id="93575233"/>
<accession>A0A1L9UJN8</accession>
<gene>
    <name evidence="2" type="ORF">ASPBRDRAFT_30216</name>
</gene>
<evidence type="ECO:0000256" key="1">
    <source>
        <dbReference type="SAM" id="Coils"/>
    </source>
</evidence>
<evidence type="ECO:0000313" key="3">
    <source>
        <dbReference type="Proteomes" id="UP000184499"/>
    </source>
</evidence>
<keyword evidence="3" id="KW-1185">Reference proteome</keyword>
<evidence type="ECO:0000313" key="2">
    <source>
        <dbReference type="EMBL" id="OJJ71830.1"/>
    </source>
</evidence>